<dbReference type="SUPFAM" id="SSF48452">
    <property type="entry name" value="TPR-like"/>
    <property type="match status" value="1"/>
</dbReference>
<comment type="caution">
    <text evidence="3">The sequence shown here is derived from an EMBL/GenBank/DDBJ whole genome shotgun (WGS) entry which is preliminary data.</text>
</comment>
<dbReference type="Pfam" id="PF13374">
    <property type="entry name" value="TPR_10"/>
    <property type="match status" value="1"/>
</dbReference>
<dbReference type="PANTHER" id="PTHR45641">
    <property type="entry name" value="TETRATRICOPEPTIDE REPEAT PROTEIN (AFU_ORTHOLOGUE AFUA_6G03870)"/>
    <property type="match status" value="1"/>
</dbReference>
<reference evidence="4" key="1">
    <citation type="journal article" date="2023" name="Commun. Biol.">
        <title>Genome analysis of Parmales, the sister group of diatoms, reveals the evolutionary specialization of diatoms from phago-mixotrophs to photoautotrophs.</title>
        <authorList>
            <person name="Ban H."/>
            <person name="Sato S."/>
            <person name="Yoshikawa S."/>
            <person name="Yamada K."/>
            <person name="Nakamura Y."/>
            <person name="Ichinomiya M."/>
            <person name="Sato N."/>
            <person name="Blanc-Mathieu R."/>
            <person name="Endo H."/>
            <person name="Kuwata A."/>
            <person name="Ogata H."/>
        </authorList>
    </citation>
    <scope>NUCLEOTIDE SEQUENCE [LARGE SCALE GENOMIC DNA]</scope>
    <source>
        <strain evidence="4">NIES 3701</strain>
    </source>
</reference>
<dbReference type="SMART" id="SM00028">
    <property type="entry name" value="TPR"/>
    <property type="match status" value="3"/>
</dbReference>
<dbReference type="Pfam" id="PF13424">
    <property type="entry name" value="TPR_12"/>
    <property type="match status" value="1"/>
</dbReference>
<dbReference type="EMBL" id="BRXY01000324">
    <property type="protein sequence ID" value="GMH87164.1"/>
    <property type="molecule type" value="Genomic_DNA"/>
</dbReference>
<keyword evidence="1" id="KW-0677">Repeat</keyword>
<dbReference type="InterPro" id="IPR011990">
    <property type="entry name" value="TPR-like_helical_dom_sf"/>
</dbReference>
<evidence type="ECO:0000313" key="3">
    <source>
        <dbReference type="EMBL" id="GMH87164.1"/>
    </source>
</evidence>
<keyword evidence="2" id="KW-0802">TPR repeat</keyword>
<evidence type="ECO:0000256" key="1">
    <source>
        <dbReference type="ARBA" id="ARBA00022737"/>
    </source>
</evidence>
<sequence>MCDAVVCDCGGPNKLHYFCEKCAEGDTNVGANPEVVKFRKERFLGICPTAKVKSTIREDWRKRTEIDNVKIKQCPYAMGYVEFEECQQPIGAGPNLKGAKIGEEPTYGSFRMGKNAEAVIALNEAQKLCTWSGTLSGFRAHMLICPLAPVRCHYCTPKVRRANPSPLRRFELYNHLQSEHGPIAVVDGILTPSAPRLYKPPKPCTLKDLHDEELKTEAKERIEEVEVLERIILDPKTAGEETKVFFDKANIIKEQGQYKKAVRYFQLSQRGLKLGLDRVRVKNNPILKNGSTYDTYFASMGNLANTYIDMKDYTSGQECYLEILALHEKLYGIDHKNTLLACNNLGTCYKIKEDFEKALAMHERAYVGRLKLHGELHIDTLTSANSMGSVYDVGLNDLDNALKYYSIAEKGRVKLLGPNANKSLESQLNIAHIKSLKGKIDEATGILRRTLQKYEKHFGVENKSSKICAQRFVKTMLMKGQKDLGQEEMSEMKKVMIRYKVNGLEED</sequence>
<dbReference type="InterPro" id="IPR019734">
    <property type="entry name" value="TPR_rpt"/>
</dbReference>
<proteinExistence type="predicted"/>
<dbReference type="Proteomes" id="UP001165085">
    <property type="component" value="Unassembled WGS sequence"/>
</dbReference>
<dbReference type="OrthoDB" id="771227at2759"/>
<name>A0A9W7BA91_9STRA</name>
<evidence type="ECO:0000256" key="2">
    <source>
        <dbReference type="ARBA" id="ARBA00022803"/>
    </source>
</evidence>
<keyword evidence="4" id="KW-1185">Reference proteome</keyword>
<organism evidence="3 4">
    <name type="scientific">Triparma strigata</name>
    <dbReference type="NCBI Taxonomy" id="1606541"/>
    <lineage>
        <taxon>Eukaryota</taxon>
        <taxon>Sar</taxon>
        <taxon>Stramenopiles</taxon>
        <taxon>Ochrophyta</taxon>
        <taxon>Bolidophyceae</taxon>
        <taxon>Parmales</taxon>
        <taxon>Triparmaceae</taxon>
        <taxon>Triparma</taxon>
    </lineage>
</organism>
<dbReference type="PANTHER" id="PTHR45641:SF19">
    <property type="entry name" value="NEPHROCYSTIN-3"/>
    <property type="match status" value="1"/>
</dbReference>
<dbReference type="AlphaFoldDB" id="A0A9W7BA91"/>
<evidence type="ECO:0000313" key="4">
    <source>
        <dbReference type="Proteomes" id="UP001165085"/>
    </source>
</evidence>
<protein>
    <submittedName>
        <fullName evidence="3">Uncharacterized protein</fullName>
    </submittedName>
</protein>
<gene>
    <name evidence="3" type="ORF">TrST_g6223</name>
</gene>
<accession>A0A9W7BA91</accession>
<dbReference type="Gene3D" id="1.25.40.10">
    <property type="entry name" value="Tetratricopeptide repeat domain"/>
    <property type="match status" value="1"/>
</dbReference>